<dbReference type="STRING" id="1293439.WH87_14140"/>
<organism evidence="1 2">
    <name type="scientific">Devosia epidermidihirudinis</name>
    <dbReference type="NCBI Taxonomy" id="1293439"/>
    <lineage>
        <taxon>Bacteria</taxon>
        <taxon>Pseudomonadati</taxon>
        <taxon>Pseudomonadota</taxon>
        <taxon>Alphaproteobacteria</taxon>
        <taxon>Hyphomicrobiales</taxon>
        <taxon>Devosiaceae</taxon>
        <taxon>Devosia</taxon>
    </lineage>
</organism>
<comment type="caution">
    <text evidence="1">The sequence shown here is derived from an EMBL/GenBank/DDBJ whole genome shotgun (WGS) entry which is preliminary data.</text>
</comment>
<reference evidence="1 2" key="1">
    <citation type="submission" date="2015-03" db="EMBL/GenBank/DDBJ databases">
        <authorList>
            <person name="Lepp D."/>
            <person name="Hassan Y.I."/>
            <person name="Li X.-Z."/>
            <person name="Zhou T."/>
        </authorList>
    </citation>
    <scope>NUCLEOTIDE SEQUENCE [LARGE SCALE GENOMIC DNA]</scope>
    <source>
        <strain evidence="1 2">E84</strain>
    </source>
</reference>
<dbReference type="InterPro" id="IPR043519">
    <property type="entry name" value="NT_sf"/>
</dbReference>
<dbReference type="Gene3D" id="3.30.460.40">
    <property type="match status" value="1"/>
</dbReference>
<dbReference type="EMBL" id="LANJ01000022">
    <property type="protein sequence ID" value="KKC36522.1"/>
    <property type="molecule type" value="Genomic_DNA"/>
</dbReference>
<dbReference type="Proteomes" id="UP000033411">
    <property type="component" value="Unassembled WGS sequence"/>
</dbReference>
<dbReference type="RefSeq" id="WP_046137638.1">
    <property type="nucleotide sequence ID" value="NZ_LANJ01000022.1"/>
</dbReference>
<dbReference type="SUPFAM" id="SSF81301">
    <property type="entry name" value="Nucleotidyltransferase"/>
    <property type="match status" value="1"/>
</dbReference>
<evidence type="ECO:0000313" key="2">
    <source>
        <dbReference type="Proteomes" id="UP000033411"/>
    </source>
</evidence>
<dbReference type="AlphaFoldDB" id="A0A0F5Q6F3"/>
<proteinExistence type="predicted"/>
<name>A0A0F5Q6F3_9HYPH</name>
<evidence type="ECO:0000313" key="1">
    <source>
        <dbReference type="EMBL" id="KKC36522.1"/>
    </source>
</evidence>
<accession>A0A0F5Q6F3</accession>
<protein>
    <submittedName>
        <fullName evidence="1">Uncharacterized protein</fullName>
    </submittedName>
</protein>
<dbReference type="PATRIC" id="fig|1293439.3.peg.2566"/>
<keyword evidence="2" id="KW-1185">Reference proteome</keyword>
<gene>
    <name evidence="1" type="ORF">WH87_14140</name>
</gene>
<sequence>MRAPADLPADLLDTLAEVARLTAEANGSWWIFGGAAMRLYGARDIVPADVDVLLAPDDAKTILIAEGIDQTSDGGSDRFRSQVYGTITKAPLPIDILGGFQVYHGADWRPVLLKSIERIILPFGTIQVPTLPELIATTRQLGRQKDFDRAQQLEALLPLA</sequence>
<dbReference type="OrthoDB" id="8447821at2"/>